<keyword evidence="6" id="KW-0804">Transcription</keyword>
<feature type="domain" description="Sigma-54 factor interaction" evidence="8">
    <location>
        <begin position="164"/>
        <end position="393"/>
    </location>
</feature>
<dbReference type="Pfam" id="PF00072">
    <property type="entry name" value="Response_reg"/>
    <property type="match status" value="1"/>
</dbReference>
<evidence type="ECO:0000259" key="9">
    <source>
        <dbReference type="PROSITE" id="PS50110"/>
    </source>
</evidence>
<dbReference type="RefSeq" id="WP_386805168.1">
    <property type="nucleotide sequence ID" value="NZ_JBHTMU010000032.1"/>
</dbReference>
<dbReference type="EMBL" id="JBHTMU010000032">
    <property type="protein sequence ID" value="MFD1343863.1"/>
    <property type="molecule type" value="Genomic_DNA"/>
</dbReference>
<keyword evidence="4" id="KW-0805">Transcription regulation</keyword>
<dbReference type="PROSITE" id="PS50110">
    <property type="entry name" value="RESPONSE_REGULATORY"/>
    <property type="match status" value="1"/>
</dbReference>
<evidence type="ECO:0000256" key="6">
    <source>
        <dbReference type="ARBA" id="ARBA00023163"/>
    </source>
</evidence>
<dbReference type="PROSITE" id="PS50045">
    <property type="entry name" value="SIGMA54_INTERACT_4"/>
    <property type="match status" value="1"/>
</dbReference>
<dbReference type="Gene3D" id="1.10.8.60">
    <property type="match status" value="1"/>
</dbReference>
<gene>
    <name evidence="10" type="ORF">ACFQ4E_15655</name>
</gene>
<dbReference type="SUPFAM" id="SSF52540">
    <property type="entry name" value="P-loop containing nucleoside triphosphate hydrolases"/>
    <property type="match status" value="1"/>
</dbReference>
<dbReference type="CDD" id="cd00009">
    <property type="entry name" value="AAA"/>
    <property type="match status" value="1"/>
</dbReference>
<comment type="caution">
    <text evidence="10">The sequence shown here is derived from an EMBL/GenBank/DDBJ whole genome shotgun (WGS) entry which is preliminary data.</text>
</comment>
<evidence type="ECO:0000313" key="11">
    <source>
        <dbReference type="Proteomes" id="UP001597135"/>
    </source>
</evidence>
<dbReference type="InterPro" id="IPR011006">
    <property type="entry name" value="CheY-like_superfamily"/>
</dbReference>
<reference evidence="11" key="1">
    <citation type="journal article" date="2019" name="Int. J. Syst. Evol. Microbiol.">
        <title>The Global Catalogue of Microorganisms (GCM) 10K type strain sequencing project: providing services to taxonomists for standard genome sequencing and annotation.</title>
        <authorList>
            <consortium name="The Broad Institute Genomics Platform"/>
            <consortium name="The Broad Institute Genome Sequencing Center for Infectious Disease"/>
            <person name="Wu L."/>
            <person name="Ma J."/>
        </authorList>
    </citation>
    <scope>NUCLEOTIDE SEQUENCE [LARGE SCALE GENOMIC DNA]</scope>
    <source>
        <strain evidence="11">CCUG 62953</strain>
    </source>
</reference>
<dbReference type="PANTHER" id="PTHR32071">
    <property type="entry name" value="TRANSCRIPTIONAL REGULATORY PROTEIN"/>
    <property type="match status" value="1"/>
</dbReference>
<dbReference type="Gene3D" id="3.40.50.2300">
    <property type="match status" value="1"/>
</dbReference>
<evidence type="ECO:0000259" key="8">
    <source>
        <dbReference type="PROSITE" id="PS50045"/>
    </source>
</evidence>
<dbReference type="Pfam" id="PF02954">
    <property type="entry name" value="HTH_8"/>
    <property type="match status" value="1"/>
</dbReference>
<dbReference type="PANTHER" id="PTHR32071:SF117">
    <property type="entry name" value="PTS-DEPENDENT DIHYDROXYACETONE KINASE OPERON REGULATORY PROTEIN-RELATED"/>
    <property type="match status" value="1"/>
</dbReference>
<feature type="domain" description="Response regulatory" evidence="9">
    <location>
        <begin position="6"/>
        <end position="120"/>
    </location>
</feature>
<evidence type="ECO:0000256" key="4">
    <source>
        <dbReference type="ARBA" id="ARBA00023015"/>
    </source>
</evidence>
<sequence length="491" mass="54456">MKALPTILLVDDETHALAAMRMALEDDFECLTAETADEATRLMEENFVHAIFCDHRMPGKTGVEFLSEVRDRWPETVRIIITGYTETNDMIAAINDAGIYQLITKPWHPDQLMMAAKNAAQLFRLSREHDRLSLEMRFMGKTAENKVEARRRTLREGFGFERILRGPNSPMNATVALARQVASFDVPVLISGEAGTGKDIMARAMHYASLRSDQSFFELNCVGLPDDVLRLELLGARKGALANLPSTKIGLLQKASRGTLFLNGVDSLSPEMQLLLLRVATEGSFEPLGASETLTTNTRLMVGSHADLTRAVADGGFRKDLYYALAATELTLPALRDRLEDLDILASHILAELAAEHSKPVEGLTSLALEFLGNYDWPGNLPELSNELTRMLILSQEPRLGPEIISRHILQADPSVRADPRAADVLTGEGTLKDRVEVIEARILRETLTRLKWNKSRAAEELGLSRVGLRSKLDRYGVAQPGKYDPAEEED</sequence>
<keyword evidence="2" id="KW-0067">ATP-binding</keyword>
<evidence type="ECO:0000256" key="3">
    <source>
        <dbReference type="ARBA" id="ARBA00023012"/>
    </source>
</evidence>
<dbReference type="InterPro" id="IPR001789">
    <property type="entry name" value="Sig_transdc_resp-reg_receiver"/>
</dbReference>
<keyword evidence="5" id="KW-0238">DNA-binding</keyword>
<evidence type="ECO:0000313" key="10">
    <source>
        <dbReference type="EMBL" id="MFD1343863.1"/>
    </source>
</evidence>
<evidence type="ECO:0000256" key="1">
    <source>
        <dbReference type="ARBA" id="ARBA00022741"/>
    </source>
</evidence>
<protein>
    <submittedName>
        <fullName evidence="10">Sigma-54-dependent transcriptional regulator</fullName>
    </submittedName>
</protein>
<dbReference type="Proteomes" id="UP001597135">
    <property type="component" value="Unassembled WGS sequence"/>
</dbReference>
<keyword evidence="11" id="KW-1185">Reference proteome</keyword>
<dbReference type="Pfam" id="PF00158">
    <property type="entry name" value="Sigma54_activat"/>
    <property type="match status" value="1"/>
</dbReference>
<name>A0ABW3ZMI5_9RHOB</name>
<dbReference type="InterPro" id="IPR058031">
    <property type="entry name" value="AAA_lid_NorR"/>
</dbReference>
<dbReference type="InterPro" id="IPR002078">
    <property type="entry name" value="Sigma_54_int"/>
</dbReference>
<dbReference type="InterPro" id="IPR009057">
    <property type="entry name" value="Homeodomain-like_sf"/>
</dbReference>
<feature type="modified residue" description="4-aspartylphosphate" evidence="7">
    <location>
        <position position="54"/>
    </location>
</feature>
<evidence type="ECO:0000256" key="7">
    <source>
        <dbReference type="PROSITE-ProRule" id="PRU00169"/>
    </source>
</evidence>
<dbReference type="SUPFAM" id="SSF52172">
    <property type="entry name" value="CheY-like"/>
    <property type="match status" value="1"/>
</dbReference>
<organism evidence="10 11">
    <name type="scientific">Litorisediminicola beolgyonensis</name>
    <dbReference type="NCBI Taxonomy" id="1173614"/>
    <lineage>
        <taxon>Bacteria</taxon>
        <taxon>Pseudomonadati</taxon>
        <taxon>Pseudomonadota</taxon>
        <taxon>Alphaproteobacteria</taxon>
        <taxon>Rhodobacterales</taxon>
        <taxon>Paracoccaceae</taxon>
        <taxon>Litorisediminicola</taxon>
    </lineage>
</organism>
<dbReference type="Gene3D" id="1.10.10.60">
    <property type="entry name" value="Homeodomain-like"/>
    <property type="match status" value="1"/>
</dbReference>
<evidence type="ECO:0000256" key="5">
    <source>
        <dbReference type="ARBA" id="ARBA00023125"/>
    </source>
</evidence>
<dbReference type="InterPro" id="IPR002197">
    <property type="entry name" value="HTH_Fis"/>
</dbReference>
<keyword evidence="1" id="KW-0547">Nucleotide-binding</keyword>
<dbReference type="PRINTS" id="PR01590">
    <property type="entry name" value="HTHFIS"/>
</dbReference>
<keyword evidence="7" id="KW-0597">Phosphoprotein</keyword>
<dbReference type="Gene3D" id="3.40.50.300">
    <property type="entry name" value="P-loop containing nucleotide triphosphate hydrolases"/>
    <property type="match status" value="1"/>
</dbReference>
<accession>A0ABW3ZMI5</accession>
<proteinExistence type="predicted"/>
<dbReference type="Pfam" id="PF25601">
    <property type="entry name" value="AAA_lid_14"/>
    <property type="match status" value="1"/>
</dbReference>
<keyword evidence="3" id="KW-0902">Two-component regulatory system</keyword>
<evidence type="ECO:0000256" key="2">
    <source>
        <dbReference type="ARBA" id="ARBA00022840"/>
    </source>
</evidence>
<dbReference type="SUPFAM" id="SSF46689">
    <property type="entry name" value="Homeodomain-like"/>
    <property type="match status" value="1"/>
</dbReference>
<dbReference type="SMART" id="SM00448">
    <property type="entry name" value="REC"/>
    <property type="match status" value="1"/>
</dbReference>
<dbReference type="InterPro" id="IPR027417">
    <property type="entry name" value="P-loop_NTPase"/>
</dbReference>